<protein>
    <submittedName>
        <fullName evidence="1">Mitochondrial carrier domain-containing protein</fullName>
    </submittedName>
</protein>
<organism evidence="1 2">
    <name type="scientific">Vararia minispora EC-137</name>
    <dbReference type="NCBI Taxonomy" id="1314806"/>
    <lineage>
        <taxon>Eukaryota</taxon>
        <taxon>Fungi</taxon>
        <taxon>Dikarya</taxon>
        <taxon>Basidiomycota</taxon>
        <taxon>Agaricomycotina</taxon>
        <taxon>Agaricomycetes</taxon>
        <taxon>Russulales</taxon>
        <taxon>Lachnocladiaceae</taxon>
        <taxon>Vararia</taxon>
    </lineage>
</organism>
<dbReference type="EMBL" id="MU273544">
    <property type="protein sequence ID" value="KAI0032494.1"/>
    <property type="molecule type" value="Genomic_DNA"/>
</dbReference>
<evidence type="ECO:0000313" key="2">
    <source>
        <dbReference type="Proteomes" id="UP000814128"/>
    </source>
</evidence>
<evidence type="ECO:0000313" key="1">
    <source>
        <dbReference type="EMBL" id="KAI0032494.1"/>
    </source>
</evidence>
<gene>
    <name evidence="1" type="ORF">K488DRAFT_78456</name>
</gene>
<comment type="caution">
    <text evidence="1">The sequence shown here is derived from an EMBL/GenBank/DDBJ whole genome shotgun (WGS) entry which is preliminary data.</text>
</comment>
<keyword evidence="2" id="KW-1185">Reference proteome</keyword>
<dbReference type="Proteomes" id="UP000814128">
    <property type="component" value="Unassembled WGS sequence"/>
</dbReference>
<accession>A0ACB8QKW6</accession>
<reference evidence="1" key="2">
    <citation type="journal article" date="2022" name="New Phytol.">
        <title>Evolutionary transition to the ectomycorrhizal habit in the genomes of a hyperdiverse lineage of mushroom-forming fungi.</title>
        <authorList>
            <person name="Looney B."/>
            <person name="Miyauchi S."/>
            <person name="Morin E."/>
            <person name="Drula E."/>
            <person name="Courty P.E."/>
            <person name="Kohler A."/>
            <person name="Kuo A."/>
            <person name="LaButti K."/>
            <person name="Pangilinan J."/>
            <person name="Lipzen A."/>
            <person name="Riley R."/>
            <person name="Andreopoulos W."/>
            <person name="He G."/>
            <person name="Johnson J."/>
            <person name="Nolan M."/>
            <person name="Tritt A."/>
            <person name="Barry K.W."/>
            <person name="Grigoriev I.V."/>
            <person name="Nagy L.G."/>
            <person name="Hibbett D."/>
            <person name="Henrissat B."/>
            <person name="Matheny P.B."/>
            <person name="Labbe J."/>
            <person name="Martin F.M."/>
        </authorList>
    </citation>
    <scope>NUCLEOTIDE SEQUENCE</scope>
    <source>
        <strain evidence="1">EC-137</strain>
    </source>
</reference>
<name>A0ACB8QKW6_9AGAM</name>
<reference evidence="1" key="1">
    <citation type="submission" date="2021-02" db="EMBL/GenBank/DDBJ databases">
        <authorList>
            <consortium name="DOE Joint Genome Institute"/>
            <person name="Ahrendt S."/>
            <person name="Looney B.P."/>
            <person name="Miyauchi S."/>
            <person name="Morin E."/>
            <person name="Drula E."/>
            <person name="Courty P.E."/>
            <person name="Chicoki N."/>
            <person name="Fauchery L."/>
            <person name="Kohler A."/>
            <person name="Kuo A."/>
            <person name="Labutti K."/>
            <person name="Pangilinan J."/>
            <person name="Lipzen A."/>
            <person name="Riley R."/>
            <person name="Andreopoulos W."/>
            <person name="He G."/>
            <person name="Johnson J."/>
            <person name="Barry K.W."/>
            <person name="Grigoriev I.V."/>
            <person name="Nagy L."/>
            <person name="Hibbett D."/>
            <person name="Henrissat B."/>
            <person name="Matheny P.B."/>
            <person name="Labbe J."/>
            <person name="Martin F."/>
        </authorList>
    </citation>
    <scope>NUCLEOTIDE SEQUENCE</scope>
    <source>
        <strain evidence="1">EC-137</strain>
    </source>
</reference>
<sequence>MSNSPPSLRDLYSTPSSPWTFNPSSENATQSAVRVSEASPPPGPSYVFPVARPAQNSIFELSPGLIEPGGVDLLLLAKTLAASAFLQYATTAIAMPWEVGKLLLQVQWVPRDAGEIEEELSDDSGEDVYFADPPSGAGSSRYPVPRPADERGYIVRRSVMEESTRPEYVIPVGSANGVWGMIKRIGRFRAEGWLALLKGLLTSCMTDILSSTLQPLIHNGLVSVFKPAVQFTAAYVFPPYAGALALPVASHLMTGLLLSPLDLVRTRLIVQSYSERYRTYRGPVDALRRIYKEEGGLAGMYLHPHLLLPAIIDNALRPLLALGLPPLLATKLFPAALSPDTHPLTWGVVEILSTCIGFLVSLPFETIRRRLQVQTRGGASPLRTCVETRPIPYNGIVDALWHILTEERSDLPLRPRSKPMSKGKAREGGDNGQLEDLPESKWRHTGLGQLYRGLGMRLAASVIVFVVGMTMGDGDADSGWAEL</sequence>
<proteinExistence type="predicted"/>